<dbReference type="Pfam" id="PF00201">
    <property type="entry name" value="UDPGT"/>
    <property type="match status" value="1"/>
</dbReference>
<dbReference type="InterPro" id="IPR002213">
    <property type="entry name" value="UDP_glucos_trans"/>
</dbReference>
<dbReference type="InterPro" id="IPR035595">
    <property type="entry name" value="UDP_glycos_trans_CS"/>
</dbReference>
<keyword evidence="3 4" id="KW-0808">Transferase</keyword>
<evidence type="ECO:0000313" key="7">
    <source>
        <dbReference type="Proteomes" id="UP001187471"/>
    </source>
</evidence>
<dbReference type="CDD" id="cd03784">
    <property type="entry name" value="GT1_Gtf-like"/>
    <property type="match status" value="1"/>
</dbReference>
<evidence type="ECO:0000256" key="3">
    <source>
        <dbReference type="ARBA" id="ARBA00022679"/>
    </source>
</evidence>
<organism evidence="6 7">
    <name type="scientific">Escallonia rubra</name>
    <dbReference type="NCBI Taxonomy" id="112253"/>
    <lineage>
        <taxon>Eukaryota</taxon>
        <taxon>Viridiplantae</taxon>
        <taxon>Streptophyta</taxon>
        <taxon>Embryophyta</taxon>
        <taxon>Tracheophyta</taxon>
        <taxon>Spermatophyta</taxon>
        <taxon>Magnoliopsida</taxon>
        <taxon>eudicotyledons</taxon>
        <taxon>Gunneridae</taxon>
        <taxon>Pentapetalae</taxon>
        <taxon>asterids</taxon>
        <taxon>campanulids</taxon>
        <taxon>Escalloniales</taxon>
        <taxon>Escalloniaceae</taxon>
        <taxon>Escallonia</taxon>
    </lineage>
</organism>
<gene>
    <name evidence="6" type="ORF">RJ640_024080</name>
</gene>
<evidence type="ECO:0000256" key="2">
    <source>
        <dbReference type="ARBA" id="ARBA00022676"/>
    </source>
</evidence>
<evidence type="ECO:0000256" key="1">
    <source>
        <dbReference type="ARBA" id="ARBA00009995"/>
    </source>
</evidence>
<dbReference type="EMBL" id="JAVXUO010001305">
    <property type="protein sequence ID" value="KAK2983727.1"/>
    <property type="molecule type" value="Genomic_DNA"/>
</dbReference>
<dbReference type="Gene3D" id="3.40.50.2000">
    <property type="entry name" value="Glycogen Phosphorylase B"/>
    <property type="match status" value="2"/>
</dbReference>
<reference evidence="6" key="1">
    <citation type="submission" date="2022-12" db="EMBL/GenBank/DDBJ databases">
        <title>Draft genome assemblies for two species of Escallonia (Escalloniales).</title>
        <authorList>
            <person name="Chanderbali A."/>
            <person name="Dervinis C."/>
            <person name="Anghel I."/>
            <person name="Soltis D."/>
            <person name="Soltis P."/>
            <person name="Zapata F."/>
        </authorList>
    </citation>
    <scope>NUCLEOTIDE SEQUENCE</scope>
    <source>
        <strain evidence="6">UCBG92.1500</strain>
        <tissue evidence="6">Leaf</tissue>
    </source>
</reference>
<comment type="caution">
    <text evidence="6">The sequence shown here is derived from an EMBL/GenBank/DDBJ whole genome shotgun (WGS) entry which is preliminary data.</text>
</comment>
<dbReference type="EC" id="2.4.1.-" evidence="5"/>
<dbReference type="GO" id="GO:0035251">
    <property type="term" value="F:UDP-glucosyltransferase activity"/>
    <property type="evidence" value="ECO:0007669"/>
    <property type="project" value="TreeGrafter"/>
</dbReference>
<comment type="similarity">
    <text evidence="1 4">Belongs to the UDP-glycosyltransferase family.</text>
</comment>
<dbReference type="PANTHER" id="PTHR48047">
    <property type="entry name" value="GLYCOSYLTRANSFERASE"/>
    <property type="match status" value="1"/>
</dbReference>
<dbReference type="FunFam" id="3.40.50.2000:FF:000047">
    <property type="entry name" value="Glycosyltransferase"/>
    <property type="match status" value="1"/>
</dbReference>
<evidence type="ECO:0000256" key="4">
    <source>
        <dbReference type="RuleBase" id="RU003718"/>
    </source>
</evidence>
<dbReference type="Proteomes" id="UP001187471">
    <property type="component" value="Unassembled WGS sequence"/>
</dbReference>
<accession>A0AA88RAM5</accession>
<protein>
    <recommendedName>
        <fullName evidence="5">Glycosyltransferase</fullName>
        <ecNumber evidence="5">2.4.1.-</ecNumber>
    </recommendedName>
</protein>
<dbReference type="PANTHER" id="PTHR48047:SF182">
    <property type="entry name" value="GLYCOSYLTRANSFERASE"/>
    <property type="match status" value="1"/>
</dbReference>
<dbReference type="PROSITE" id="PS00375">
    <property type="entry name" value="UDPGT"/>
    <property type="match status" value="1"/>
</dbReference>
<name>A0AA88RAM5_9ASTE</name>
<keyword evidence="2 4" id="KW-0328">Glycosyltransferase</keyword>
<proteinExistence type="inferred from homology"/>
<dbReference type="FunFam" id="3.40.50.2000:FF:000071">
    <property type="entry name" value="Glycosyltransferase"/>
    <property type="match status" value="1"/>
</dbReference>
<evidence type="ECO:0000313" key="6">
    <source>
        <dbReference type="EMBL" id="KAK2983727.1"/>
    </source>
</evidence>
<sequence>MASENQQLHFILVPLMSSSHIIPLTDFAKLLARQGQDVTIITTPLNAIRLNPIIQRAIKSNLKVQLIPLRFPCQEAGLPEGCENLDELTSPDLTKHFFVASGMLQEPLEKVLAKLVPRPTCIVSTNAIPWTHEIAQKFGIPMYVFHTISCFTLVCSHSINHSKILETVNSDYESVLLPDMPHKIEFKNSQLPDMMRKNSSESKNMLDKVKEAENSAQGVVVNSFEELEPSYVEKCKNMMKNVWCIGPVSQCNKEMLDKFERGNKASIDENDCLKWLDSVKPKSVIYACFGSVSHISPTQSIEIGLGLEASNRPFIWIISDRDYSIEVKKWLEDDTFEERIKGRGLIIRGWAPQVLILSHSSIGGFLTHCGWNSTLEAVCAGVPMITWPMFAEQFYNEKFVVHVLRIGVRIGVEGVLESGEDAHDRVLVKGEQVKKAIDQLMDEGEEGEERRKRAREVGDMAKGTTEAGGSSYSNTKLLIQDVIKWRMHQ</sequence>
<dbReference type="SUPFAM" id="SSF53756">
    <property type="entry name" value="UDP-Glycosyltransferase/glycogen phosphorylase"/>
    <property type="match status" value="1"/>
</dbReference>
<keyword evidence="7" id="KW-1185">Reference proteome</keyword>
<dbReference type="AlphaFoldDB" id="A0AA88RAM5"/>
<evidence type="ECO:0000256" key="5">
    <source>
        <dbReference type="RuleBase" id="RU362057"/>
    </source>
</evidence>